<dbReference type="EMBL" id="CP002130">
    <property type="protein sequence ID" value="AEI89241.1"/>
    <property type="molecule type" value="Genomic_DNA"/>
</dbReference>
<dbReference type="AlphaFoldDB" id="F7XX42"/>
<organism evidence="2 3">
    <name type="scientific">Midichloria mitochondrii (strain IricVA)</name>
    <dbReference type="NCBI Taxonomy" id="696127"/>
    <lineage>
        <taxon>Bacteria</taxon>
        <taxon>Pseudomonadati</taxon>
        <taxon>Pseudomonadota</taxon>
        <taxon>Alphaproteobacteria</taxon>
        <taxon>Rickettsiales</taxon>
        <taxon>Candidatus Midichloriaceae</taxon>
        <taxon>Candidatus Midichloria</taxon>
    </lineage>
</organism>
<keyword evidence="3" id="KW-1185">Reference proteome</keyword>
<dbReference type="HOGENOM" id="CLU_1968037_0_0_5"/>
<feature type="transmembrane region" description="Helical" evidence="1">
    <location>
        <begin position="77"/>
        <end position="98"/>
    </location>
</feature>
<keyword evidence="1" id="KW-1133">Transmembrane helix</keyword>
<evidence type="ECO:0000256" key="1">
    <source>
        <dbReference type="SAM" id="Phobius"/>
    </source>
</evidence>
<evidence type="ECO:0000313" key="2">
    <source>
        <dbReference type="EMBL" id="AEI89241.1"/>
    </source>
</evidence>
<reference evidence="2 3" key="1">
    <citation type="journal article" date="2011" name="Mol. Biol. Evol.">
        <title>Phylogenomic evidence for the presence of a flagellum and cbb3 oxidase in the free-living mitochondrial ancestor.</title>
        <authorList>
            <person name="Sassera D."/>
            <person name="Lo N."/>
            <person name="Epis S."/>
            <person name="D'Auria G."/>
            <person name="Montagna M."/>
            <person name="Comandatore F."/>
            <person name="Horner D."/>
            <person name="Pereto J."/>
            <person name="Luciano A.M."/>
            <person name="Franciosi F."/>
            <person name="Ferri E."/>
            <person name="Crotti E."/>
            <person name="Bazzocchi C."/>
            <person name="Daffonchio D."/>
            <person name="Sacchi L."/>
            <person name="Moya A."/>
            <person name="Latorre A."/>
            <person name="Bandi C."/>
        </authorList>
    </citation>
    <scope>NUCLEOTIDE SEQUENCE [LARGE SCALE GENOMIC DNA]</scope>
    <source>
        <strain evidence="2 3">IricVA</strain>
    </source>
</reference>
<dbReference type="KEGG" id="mmn:midi_00960"/>
<sequence length="127" mass="12925">MSSKIITTAAIAGLCAGVIKAILTEGQRGINSGAVGPMMLEASGGFFTGALIGFCAEKLGLKDQGCQLPAEKMFGPVNLSIAAATIGTVLVSGSWNTLMAGPPLLGFALALTIAYFKGVFWCGKKIL</sequence>
<feature type="transmembrane region" description="Helical" evidence="1">
    <location>
        <begin position="104"/>
        <end position="123"/>
    </location>
</feature>
<dbReference type="Proteomes" id="UP000006639">
    <property type="component" value="Chromosome"/>
</dbReference>
<gene>
    <name evidence="2" type="ordered locus">midi_00960</name>
</gene>
<protein>
    <submittedName>
        <fullName evidence="2">Uncharacterized protein</fullName>
    </submittedName>
</protein>
<dbReference type="STRING" id="696127.midi_00960"/>
<name>F7XX42_MIDMI</name>
<proteinExistence type="predicted"/>
<feature type="transmembrane region" description="Helical" evidence="1">
    <location>
        <begin position="37"/>
        <end position="56"/>
    </location>
</feature>
<evidence type="ECO:0000313" key="3">
    <source>
        <dbReference type="Proteomes" id="UP000006639"/>
    </source>
</evidence>
<dbReference type="RefSeq" id="WP_013951439.1">
    <property type="nucleotide sequence ID" value="NC_015722.1"/>
</dbReference>
<keyword evidence="1" id="KW-0472">Membrane</keyword>
<keyword evidence="1" id="KW-0812">Transmembrane</keyword>
<accession>F7XX42</accession>